<evidence type="ECO:0000259" key="6">
    <source>
        <dbReference type="Pfam" id="PF06429"/>
    </source>
</evidence>
<dbReference type="Pfam" id="PF22692">
    <property type="entry name" value="LlgE_F_G_D1"/>
    <property type="match status" value="1"/>
</dbReference>
<feature type="domain" description="Flagellar hook protein FlgE/F/G-like D1" evidence="7">
    <location>
        <begin position="81"/>
        <end position="145"/>
    </location>
</feature>
<protein>
    <submittedName>
        <fullName evidence="8">Flagellar basal-body rod protein FlgF</fullName>
    </submittedName>
</protein>
<feature type="domain" description="Flagellar basal body rod protein N-terminal" evidence="5">
    <location>
        <begin position="5"/>
        <end position="35"/>
    </location>
</feature>
<dbReference type="InterPro" id="IPR010930">
    <property type="entry name" value="Flg_bb/hook_C_dom"/>
</dbReference>
<organism evidence="8 9">
    <name type="scientific">Methylobacterium phyllostachyos</name>
    <dbReference type="NCBI Taxonomy" id="582672"/>
    <lineage>
        <taxon>Bacteria</taxon>
        <taxon>Pseudomonadati</taxon>
        <taxon>Pseudomonadota</taxon>
        <taxon>Alphaproteobacteria</taxon>
        <taxon>Hyphomicrobiales</taxon>
        <taxon>Methylobacteriaceae</taxon>
        <taxon>Methylobacterium</taxon>
    </lineage>
</organism>
<accession>A0A1H0B9W8</accession>
<dbReference type="GO" id="GO:0071978">
    <property type="term" value="P:bacterial-type flagellum-dependent swarming motility"/>
    <property type="evidence" value="ECO:0007669"/>
    <property type="project" value="TreeGrafter"/>
</dbReference>
<keyword evidence="3 4" id="KW-0975">Bacterial flagellum</keyword>
<keyword evidence="8" id="KW-0282">Flagellum</keyword>
<dbReference type="PANTHER" id="PTHR30435">
    <property type="entry name" value="FLAGELLAR PROTEIN"/>
    <property type="match status" value="1"/>
</dbReference>
<evidence type="ECO:0000259" key="7">
    <source>
        <dbReference type="Pfam" id="PF22692"/>
    </source>
</evidence>
<dbReference type="InterPro" id="IPR037925">
    <property type="entry name" value="FlgE/F/G-like"/>
</dbReference>
<dbReference type="RefSeq" id="WP_091716671.1">
    <property type="nucleotide sequence ID" value="NZ_FNHS01000008.1"/>
</dbReference>
<dbReference type="InterPro" id="IPR001444">
    <property type="entry name" value="Flag_bb_rod_N"/>
</dbReference>
<dbReference type="InterPro" id="IPR053967">
    <property type="entry name" value="LlgE_F_G-like_D1"/>
</dbReference>
<dbReference type="Proteomes" id="UP000198704">
    <property type="component" value="Unassembled WGS sequence"/>
</dbReference>
<dbReference type="NCBIfam" id="TIGR03506">
    <property type="entry name" value="FlgEFG_subfam"/>
    <property type="match status" value="1"/>
</dbReference>
<dbReference type="EMBL" id="FNHS01000008">
    <property type="protein sequence ID" value="SDN42411.1"/>
    <property type="molecule type" value="Genomic_DNA"/>
</dbReference>
<feature type="domain" description="Flagellar basal-body/hook protein C-terminal" evidence="6">
    <location>
        <begin position="196"/>
        <end position="240"/>
    </location>
</feature>
<sequence>MQSSLYVALSAQMALEQRLNTVATNVANLGTAGYRAEEVKFGTILSEAGKREVAFATPGDTFLSRKGGPLTKTDSPLDVGLNGDGWLAVRGPQGPVYTRDGRMQISAAGDLQDLSGRPVLDPGGSPLTVDPEGPALTIGQDGIITQGANQIGALGVFRLDPAAKLTRVAGGAVTSDRAGVPILDFNQRGETTVRVQQGFQEGANVNPVMEMARLIEITRTFQSAASAVSEAEASLQDAIRGLGPAS</sequence>
<evidence type="ECO:0000256" key="3">
    <source>
        <dbReference type="ARBA" id="ARBA00023143"/>
    </source>
</evidence>
<dbReference type="PANTHER" id="PTHR30435:SF19">
    <property type="entry name" value="FLAGELLAR BASAL-BODY ROD PROTEIN FLGG"/>
    <property type="match status" value="1"/>
</dbReference>
<evidence type="ECO:0000313" key="8">
    <source>
        <dbReference type="EMBL" id="SDN42411.1"/>
    </source>
</evidence>
<evidence type="ECO:0000313" key="9">
    <source>
        <dbReference type="Proteomes" id="UP000198704"/>
    </source>
</evidence>
<dbReference type="InterPro" id="IPR020013">
    <property type="entry name" value="Flagellar_FlgE/F/G"/>
</dbReference>
<keyword evidence="8" id="KW-0969">Cilium</keyword>
<evidence type="ECO:0000256" key="4">
    <source>
        <dbReference type="RuleBase" id="RU362116"/>
    </source>
</evidence>
<reference evidence="9" key="1">
    <citation type="submission" date="2016-10" db="EMBL/GenBank/DDBJ databases">
        <authorList>
            <person name="Varghese N."/>
            <person name="Submissions S."/>
        </authorList>
    </citation>
    <scope>NUCLEOTIDE SEQUENCE [LARGE SCALE GENOMIC DNA]</scope>
    <source>
        <strain evidence="9">BL47</strain>
    </source>
</reference>
<gene>
    <name evidence="8" type="ORF">SAMN05216360_10897</name>
</gene>
<dbReference type="OrthoDB" id="9804559at2"/>
<evidence type="ECO:0000259" key="5">
    <source>
        <dbReference type="Pfam" id="PF00460"/>
    </source>
</evidence>
<dbReference type="Pfam" id="PF06429">
    <property type="entry name" value="Flg_bbr_C"/>
    <property type="match status" value="1"/>
</dbReference>
<comment type="similarity">
    <text evidence="2 4">Belongs to the flagella basal body rod proteins family.</text>
</comment>
<dbReference type="SUPFAM" id="SSF117143">
    <property type="entry name" value="Flagellar hook protein flgE"/>
    <property type="match status" value="1"/>
</dbReference>
<dbReference type="STRING" id="582672.SAMN05216360_10897"/>
<evidence type="ECO:0000256" key="2">
    <source>
        <dbReference type="ARBA" id="ARBA00009677"/>
    </source>
</evidence>
<dbReference type="NCBIfam" id="NF009282">
    <property type="entry name" value="PRK12642.1"/>
    <property type="match status" value="1"/>
</dbReference>
<dbReference type="AlphaFoldDB" id="A0A1H0B9W8"/>
<comment type="subcellular location">
    <subcellularLocation>
        <location evidence="1 4">Bacterial flagellum basal body</location>
    </subcellularLocation>
</comment>
<name>A0A1H0B9W8_9HYPH</name>
<proteinExistence type="inferred from homology"/>
<dbReference type="GO" id="GO:0009425">
    <property type="term" value="C:bacterial-type flagellum basal body"/>
    <property type="evidence" value="ECO:0007669"/>
    <property type="project" value="UniProtKB-SubCell"/>
</dbReference>
<keyword evidence="9" id="KW-1185">Reference proteome</keyword>
<keyword evidence="8" id="KW-0966">Cell projection</keyword>
<evidence type="ECO:0000256" key="1">
    <source>
        <dbReference type="ARBA" id="ARBA00004117"/>
    </source>
</evidence>
<dbReference type="Pfam" id="PF00460">
    <property type="entry name" value="Flg_bb_rod"/>
    <property type="match status" value="1"/>
</dbReference>